<proteinExistence type="predicted"/>
<dbReference type="Proteomes" id="UP000176723">
    <property type="component" value="Unassembled WGS sequence"/>
</dbReference>
<reference evidence="1 2" key="1">
    <citation type="journal article" date="2016" name="Nat. Commun.">
        <title>Thousands of microbial genomes shed light on interconnected biogeochemical processes in an aquifer system.</title>
        <authorList>
            <person name="Anantharaman K."/>
            <person name="Brown C.T."/>
            <person name="Hug L.A."/>
            <person name="Sharon I."/>
            <person name="Castelle C.J."/>
            <person name="Probst A.J."/>
            <person name="Thomas B.C."/>
            <person name="Singh A."/>
            <person name="Wilkins M.J."/>
            <person name="Karaoz U."/>
            <person name="Brodie E.L."/>
            <person name="Williams K.H."/>
            <person name="Hubbard S.S."/>
            <person name="Banfield J.F."/>
        </authorList>
    </citation>
    <scope>NUCLEOTIDE SEQUENCE [LARGE SCALE GENOMIC DNA]</scope>
</reference>
<accession>A0A1G1W1L9</accession>
<dbReference type="EMBL" id="MHCL01000011">
    <property type="protein sequence ID" value="OGY21474.1"/>
    <property type="molecule type" value="Genomic_DNA"/>
</dbReference>
<evidence type="ECO:0000313" key="2">
    <source>
        <dbReference type="Proteomes" id="UP000176723"/>
    </source>
</evidence>
<gene>
    <name evidence="1" type="ORF">A3A65_00455</name>
</gene>
<protein>
    <submittedName>
        <fullName evidence="1">Uncharacterized protein</fullName>
    </submittedName>
</protein>
<name>A0A1G1W1L9_9BACT</name>
<comment type="caution">
    <text evidence="1">The sequence shown here is derived from an EMBL/GenBank/DDBJ whole genome shotgun (WGS) entry which is preliminary data.</text>
</comment>
<dbReference type="AlphaFoldDB" id="A0A1G1W1L9"/>
<evidence type="ECO:0000313" key="1">
    <source>
        <dbReference type="EMBL" id="OGY21474.1"/>
    </source>
</evidence>
<organism evidence="1 2">
    <name type="scientific">Candidatus Chisholmbacteria bacterium RIFCSPLOWO2_01_FULL_49_14</name>
    <dbReference type="NCBI Taxonomy" id="1797593"/>
    <lineage>
        <taxon>Bacteria</taxon>
        <taxon>Candidatus Chisholmiibacteriota</taxon>
    </lineage>
</organism>
<sequence length="340" mass="37074">MPSVDPVGENQALQSPFARPEYQQAKTAAYTASQTAAQTAANATELPDALRSAVAERFQESPLHGQFEGAAQNFLTAVPQKRVDLASMVQGGGPILSPNQQQSILAGTRAASMVPMISLNDLIQSQTGTMADLIGAGTRAYTAQGQRQLSAAEILGQFVNDLLNQFVTEEQMRQTQQSFGLQKGLGIANIELEQRSLAQQAAQFEATNALNKLLGLEGIAVDREQLSESARQFDLEAQLKKLTGGTKQTESEKKSQTVDDLRSDIRVGATLQQVMQAYSDDLTTSEILQQYNVLSPYGPAKESEWDLYSRYNIIPPAESRTPAQPTQEEPKTWKNLWGIL</sequence>